<dbReference type="InterPro" id="IPR000639">
    <property type="entry name" value="Epox_hydrolase-like"/>
</dbReference>
<feature type="domain" description="AB hydrolase-1" evidence="2">
    <location>
        <begin position="26"/>
        <end position="263"/>
    </location>
</feature>
<dbReference type="PRINTS" id="PR00412">
    <property type="entry name" value="EPOXHYDRLASE"/>
</dbReference>
<sequence length="282" mass="30657">MIEHLTLANGPHRHTAIAAGPADGELVLLLHGWPEFADCWTEHVRALAAAGYRAVAVDQRGYAPGARPPGITDYTVPLLVADALSFADTLGAARFHLIAHDWGGLVAWALASAHPERLRSLSVLATPHPVALREQQETDPDQHSRLDYVRFFQLPDGQAEASLLAEDAARLRAAYEGKVDGDLVARNVRRLSEPGALTATLNWYRAVDEKLTIPAGRIRTPTLYLWGSADRALGRGAALRTAEFVDAPYRLEILPGASHWLPEECANQTIPLLLNHLAAHPS</sequence>
<evidence type="ECO:0000256" key="1">
    <source>
        <dbReference type="ARBA" id="ARBA00022801"/>
    </source>
</evidence>
<dbReference type="PANTHER" id="PTHR43329">
    <property type="entry name" value="EPOXIDE HYDROLASE"/>
    <property type="match status" value="1"/>
</dbReference>
<accession>A0A7W7CG95</accession>
<reference evidence="3 4" key="1">
    <citation type="submission" date="2020-08" db="EMBL/GenBank/DDBJ databases">
        <title>Sequencing the genomes of 1000 actinobacteria strains.</title>
        <authorList>
            <person name="Klenk H.-P."/>
        </authorList>
    </citation>
    <scope>NUCLEOTIDE SEQUENCE [LARGE SCALE GENOMIC DNA]</scope>
    <source>
        <strain evidence="3 4">DSM 44230</strain>
    </source>
</reference>
<keyword evidence="4" id="KW-1185">Reference proteome</keyword>
<dbReference type="AlphaFoldDB" id="A0A7W7CG95"/>
<organism evidence="3 4">
    <name type="scientific">Crossiella cryophila</name>
    <dbReference type="NCBI Taxonomy" id="43355"/>
    <lineage>
        <taxon>Bacteria</taxon>
        <taxon>Bacillati</taxon>
        <taxon>Actinomycetota</taxon>
        <taxon>Actinomycetes</taxon>
        <taxon>Pseudonocardiales</taxon>
        <taxon>Pseudonocardiaceae</taxon>
        <taxon>Crossiella</taxon>
    </lineage>
</organism>
<comment type="caution">
    <text evidence="3">The sequence shown here is derived from an EMBL/GenBank/DDBJ whole genome shotgun (WGS) entry which is preliminary data.</text>
</comment>
<dbReference type="GO" id="GO:0016787">
    <property type="term" value="F:hydrolase activity"/>
    <property type="evidence" value="ECO:0007669"/>
    <property type="project" value="UniProtKB-KW"/>
</dbReference>
<dbReference type="PRINTS" id="PR00111">
    <property type="entry name" value="ABHYDROLASE"/>
</dbReference>
<dbReference type="Pfam" id="PF00561">
    <property type="entry name" value="Abhydrolase_1"/>
    <property type="match status" value="1"/>
</dbReference>
<dbReference type="RefSeq" id="WP_185004738.1">
    <property type="nucleotide sequence ID" value="NZ_BAAAUI010000069.1"/>
</dbReference>
<dbReference type="InterPro" id="IPR000073">
    <property type="entry name" value="AB_hydrolase_1"/>
</dbReference>
<proteinExistence type="predicted"/>
<evidence type="ECO:0000313" key="4">
    <source>
        <dbReference type="Proteomes" id="UP000533598"/>
    </source>
</evidence>
<gene>
    <name evidence="3" type="ORF">HNR67_005052</name>
</gene>
<dbReference type="Gene3D" id="3.40.50.1820">
    <property type="entry name" value="alpha/beta hydrolase"/>
    <property type="match status" value="1"/>
</dbReference>
<evidence type="ECO:0000313" key="3">
    <source>
        <dbReference type="EMBL" id="MBB4678934.1"/>
    </source>
</evidence>
<dbReference type="Proteomes" id="UP000533598">
    <property type="component" value="Unassembled WGS sequence"/>
</dbReference>
<protein>
    <submittedName>
        <fullName evidence="3">Pimeloyl-ACP methyl ester carboxylesterase</fullName>
    </submittedName>
</protein>
<dbReference type="InterPro" id="IPR029058">
    <property type="entry name" value="AB_hydrolase_fold"/>
</dbReference>
<name>A0A7W7CG95_9PSEU</name>
<keyword evidence="1" id="KW-0378">Hydrolase</keyword>
<dbReference type="SUPFAM" id="SSF53474">
    <property type="entry name" value="alpha/beta-Hydrolases"/>
    <property type="match status" value="1"/>
</dbReference>
<dbReference type="EMBL" id="JACHMH010000001">
    <property type="protein sequence ID" value="MBB4678934.1"/>
    <property type="molecule type" value="Genomic_DNA"/>
</dbReference>
<evidence type="ECO:0000259" key="2">
    <source>
        <dbReference type="Pfam" id="PF00561"/>
    </source>
</evidence>